<dbReference type="PANTHER" id="PTHR21327:SF18">
    <property type="entry name" value="3,4-DIHYDROXY-2-BUTANONE 4-PHOSPHATE SYNTHASE"/>
    <property type="match status" value="1"/>
</dbReference>
<keyword evidence="23" id="KW-1185">Reference proteome</keyword>
<dbReference type="InterPro" id="IPR032677">
    <property type="entry name" value="GTP_cyclohydro_II"/>
</dbReference>
<keyword evidence="17 20" id="KW-0511">Multifunctional enzyme</keyword>
<dbReference type="UniPathway" id="UPA00275">
    <property type="reaction ID" value="UER00399"/>
</dbReference>
<accession>I6Z7Q6</accession>
<feature type="binding site" evidence="20">
    <location>
        <position position="273"/>
    </location>
    <ligand>
        <name>Zn(2+)</name>
        <dbReference type="ChEBI" id="CHEBI:29105"/>
        <note>catalytic</note>
    </ligand>
</feature>
<dbReference type="KEGG" id="mro:MROS_1963"/>
<dbReference type="EC" id="3.5.4.25" evidence="20"/>
<dbReference type="InterPro" id="IPR000422">
    <property type="entry name" value="DHBP_synthase_RibB"/>
</dbReference>
<gene>
    <name evidence="20" type="primary">ribBA</name>
    <name evidence="22" type="ordered locus">MROS_1963</name>
</gene>
<evidence type="ECO:0000256" key="16">
    <source>
        <dbReference type="ARBA" id="ARBA00023239"/>
    </source>
</evidence>
<dbReference type="STRING" id="1191523.MROS_1963"/>
<feature type="binding site" evidence="20">
    <location>
        <position position="322"/>
    </location>
    <ligand>
        <name>GTP</name>
        <dbReference type="ChEBI" id="CHEBI:37565"/>
    </ligand>
</feature>
<feature type="domain" description="GTP cyclohydrolase II" evidence="21">
    <location>
        <begin position="213"/>
        <end position="378"/>
    </location>
</feature>
<dbReference type="Gene3D" id="3.90.870.10">
    <property type="entry name" value="DHBP synthase"/>
    <property type="match status" value="1"/>
</dbReference>
<feature type="region of interest" description="DHBP synthase" evidence="20">
    <location>
        <begin position="1"/>
        <end position="205"/>
    </location>
</feature>
<feature type="binding site" evidence="20">
    <location>
        <position position="168"/>
    </location>
    <ligand>
        <name>D-ribulose 5-phosphate</name>
        <dbReference type="ChEBI" id="CHEBI:58121"/>
    </ligand>
</feature>
<dbReference type="FunFam" id="3.40.50.10990:FF:000001">
    <property type="entry name" value="Riboflavin biosynthesis protein RibBA"/>
    <property type="match status" value="1"/>
</dbReference>
<proteinExistence type="inferred from homology"/>
<comment type="cofactor">
    <cofactor evidence="20">
        <name>Mg(2+)</name>
        <dbReference type="ChEBI" id="CHEBI:18420"/>
    </cofactor>
    <cofactor evidence="20">
        <name>Mn(2+)</name>
        <dbReference type="ChEBI" id="CHEBI:29035"/>
    </cofactor>
    <text evidence="20">Binds 2 divalent metal cations per subunit. Magnesium or manganese.</text>
</comment>
<evidence type="ECO:0000256" key="5">
    <source>
        <dbReference type="ARBA" id="ARBA00004904"/>
    </source>
</evidence>
<dbReference type="InterPro" id="IPR000926">
    <property type="entry name" value="RibA"/>
</dbReference>
<evidence type="ECO:0000259" key="21">
    <source>
        <dbReference type="Pfam" id="PF00925"/>
    </source>
</evidence>
<name>I6Z7Q6_MELRP</name>
<evidence type="ECO:0000256" key="2">
    <source>
        <dbReference type="ARBA" id="ARBA00001936"/>
    </source>
</evidence>
<evidence type="ECO:0000256" key="20">
    <source>
        <dbReference type="HAMAP-Rule" id="MF_01283"/>
    </source>
</evidence>
<evidence type="ECO:0000256" key="19">
    <source>
        <dbReference type="ARBA" id="ARBA00049295"/>
    </source>
</evidence>
<organism evidence="22 23">
    <name type="scientific">Melioribacter roseus (strain DSM 23840 / JCM 17771 / VKM B-2668 / P3M-2)</name>
    <dbReference type="NCBI Taxonomy" id="1191523"/>
    <lineage>
        <taxon>Bacteria</taxon>
        <taxon>Pseudomonadati</taxon>
        <taxon>Ignavibacteriota</taxon>
        <taxon>Ignavibacteria</taxon>
        <taxon>Ignavibacteriales</taxon>
        <taxon>Melioribacteraceae</taxon>
        <taxon>Melioribacter</taxon>
    </lineage>
</organism>
<evidence type="ECO:0000256" key="7">
    <source>
        <dbReference type="ARBA" id="ARBA00008976"/>
    </source>
</evidence>
<dbReference type="Pfam" id="PF00926">
    <property type="entry name" value="DHBP_synthase"/>
    <property type="match status" value="1"/>
</dbReference>
<dbReference type="PANTHER" id="PTHR21327">
    <property type="entry name" value="GTP CYCLOHYDROLASE II-RELATED"/>
    <property type="match status" value="1"/>
</dbReference>
<keyword evidence="11 20" id="KW-0378">Hydrolase</keyword>
<feature type="binding site" evidence="20">
    <location>
        <position position="262"/>
    </location>
    <ligand>
        <name>Zn(2+)</name>
        <dbReference type="ChEBI" id="CHEBI:29105"/>
        <note>catalytic</note>
    </ligand>
</feature>
<dbReference type="HAMAP" id="MF_01283">
    <property type="entry name" value="RibBA"/>
    <property type="match status" value="1"/>
</dbReference>
<dbReference type="NCBIfam" id="NF006803">
    <property type="entry name" value="PRK09311.1"/>
    <property type="match status" value="1"/>
</dbReference>
<feature type="binding site" evidence="20">
    <location>
        <begin position="257"/>
        <end position="261"/>
    </location>
    <ligand>
        <name>GTP</name>
        <dbReference type="ChEBI" id="CHEBI:37565"/>
    </ligand>
</feature>
<evidence type="ECO:0000256" key="15">
    <source>
        <dbReference type="ARBA" id="ARBA00023211"/>
    </source>
</evidence>
<feature type="binding site" evidence="20">
    <location>
        <position position="275"/>
    </location>
    <ligand>
        <name>Zn(2+)</name>
        <dbReference type="ChEBI" id="CHEBI:29105"/>
        <note>catalytic</note>
    </ligand>
</feature>
<comment type="cofactor">
    <cofactor evidence="20">
        <name>Zn(2+)</name>
        <dbReference type="ChEBI" id="CHEBI:29105"/>
    </cofactor>
    <text evidence="20">Binds 1 zinc ion per subunit.</text>
</comment>
<dbReference type="GO" id="GO:0008686">
    <property type="term" value="F:3,4-dihydroxy-2-butanone-4-phosphate synthase activity"/>
    <property type="evidence" value="ECO:0007669"/>
    <property type="project" value="UniProtKB-UniRule"/>
</dbReference>
<evidence type="ECO:0000256" key="3">
    <source>
        <dbReference type="ARBA" id="ARBA00002284"/>
    </source>
</evidence>
<feature type="binding site" evidence="20">
    <location>
        <position position="32"/>
    </location>
    <ligand>
        <name>Mg(2+)</name>
        <dbReference type="ChEBI" id="CHEBI:18420"/>
        <label>2</label>
    </ligand>
</feature>
<evidence type="ECO:0000313" key="23">
    <source>
        <dbReference type="Proteomes" id="UP000009011"/>
    </source>
</evidence>
<dbReference type="GO" id="GO:0030145">
    <property type="term" value="F:manganese ion binding"/>
    <property type="evidence" value="ECO:0007669"/>
    <property type="project" value="UniProtKB-UniRule"/>
</dbReference>
<comment type="function">
    <text evidence="3 20">Catalyzes the conversion of D-ribulose 5-phosphate to formate and 3,4-dihydroxy-2-butanone 4-phosphate.</text>
</comment>
<dbReference type="HAMAP" id="MF_00180">
    <property type="entry name" value="RibB"/>
    <property type="match status" value="1"/>
</dbReference>
<evidence type="ECO:0000256" key="9">
    <source>
        <dbReference type="ARBA" id="ARBA00022723"/>
    </source>
</evidence>
<reference evidence="22 23" key="1">
    <citation type="journal article" date="2013" name="PLoS ONE">
        <title>Genomic analysis of Melioribacter roseus, facultatively anaerobic organotrophic bacterium representing a novel deep lineage within Bacteriodetes/Chlorobi group.</title>
        <authorList>
            <person name="Kadnikov V.V."/>
            <person name="Mardanov A.V."/>
            <person name="Podosokorskaya O.A."/>
            <person name="Gavrilov S.N."/>
            <person name="Kublanov I.V."/>
            <person name="Beletsky A.V."/>
            <person name="Bonch-Osmolovskaya E.A."/>
            <person name="Ravin N.V."/>
        </authorList>
    </citation>
    <scope>NUCLEOTIDE SEQUENCE [LARGE SCALE GENOMIC DNA]</scope>
    <source>
        <strain evidence="23">JCM 17771 / P3M-2</strain>
    </source>
</reference>
<comment type="pathway">
    <text evidence="4 20">Cofactor biosynthesis; riboflavin biosynthesis; 5-amino-6-(D-ribitylamino)uracil from GTP: step 1/4.</text>
</comment>
<feature type="binding site" evidence="20">
    <location>
        <position position="147"/>
    </location>
    <ligand>
        <name>Mg(2+)</name>
        <dbReference type="ChEBI" id="CHEBI:18420"/>
        <label>2</label>
    </ligand>
</feature>
<dbReference type="SUPFAM" id="SSF142695">
    <property type="entry name" value="RibA-like"/>
    <property type="match status" value="1"/>
</dbReference>
<dbReference type="Proteomes" id="UP000009011">
    <property type="component" value="Chromosome"/>
</dbReference>
<keyword evidence="8 20" id="KW-0686">Riboflavin biosynthesis</keyword>
<evidence type="ECO:0000256" key="17">
    <source>
        <dbReference type="ARBA" id="ARBA00023268"/>
    </source>
</evidence>
<dbReference type="GO" id="GO:0000287">
    <property type="term" value="F:magnesium ion binding"/>
    <property type="evidence" value="ECO:0007669"/>
    <property type="project" value="UniProtKB-UniRule"/>
</dbReference>
<dbReference type="eggNOG" id="COG0807">
    <property type="taxonomic scope" value="Bacteria"/>
</dbReference>
<keyword evidence="16 20" id="KW-0456">Lyase</keyword>
<dbReference type="PATRIC" id="fig|1191523.3.peg.2077"/>
<keyword evidence="12 20" id="KW-0862">Zinc</keyword>
<comment type="similarity">
    <text evidence="7 20">In the C-terminal section; belongs to the GTP cyclohydrolase II family.</text>
</comment>
<evidence type="ECO:0000256" key="4">
    <source>
        <dbReference type="ARBA" id="ARBA00004853"/>
    </source>
</evidence>
<feature type="binding site" evidence="20">
    <location>
        <position position="357"/>
    </location>
    <ligand>
        <name>GTP</name>
        <dbReference type="ChEBI" id="CHEBI:37565"/>
    </ligand>
</feature>
<evidence type="ECO:0000313" key="22">
    <source>
        <dbReference type="EMBL" id="AFN75195.1"/>
    </source>
</evidence>
<dbReference type="FunFam" id="3.90.870.10:FF:000001">
    <property type="entry name" value="Riboflavin biosynthesis protein RibBA"/>
    <property type="match status" value="1"/>
</dbReference>
<dbReference type="EC" id="4.1.99.12" evidence="20"/>
<dbReference type="GO" id="GO:0008270">
    <property type="term" value="F:zinc ion binding"/>
    <property type="evidence" value="ECO:0007669"/>
    <property type="project" value="UniProtKB-UniRule"/>
</dbReference>
<dbReference type="Pfam" id="PF00925">
    <property type="entry name" value="GTP_cyclohydro2"/>
    <property type="match status" value="1"/>
</dbReference>
<dbReference type="GO" id="GO:0005525">
    <property type="term" value="F:GTP binding"/>
    <property type="evidence" value="ECO:0007669"/>
    <property type="project" value="UniProtKB-KW"/>
</dbReference>
<dbReference type="NCBIfam" id="TIGR00505">
    <property type="entry name" value="ribA"/>
    <property type="match status" value="1"/>
</dbReference>
<feature type="binding site" evidence="20">
    <location>
        <position position="32"/>
    </location>
    <ligand>
        <name>Mg(2+)</name>
        <dbReference type="ChEBI" id="CHEBI:18420"/>
        <label>1</label>
    </ligand>
</feature>
<feature type="binding site" evidence="20">
    <location>
        <position position="278"/>
    </location>
    <ligand>
        <name>GTP</name>
        <dbReference type="ChEBI" id="CHEBI:37565"/>
    </ligand>
</feature>
<evidence type="ECO:0000256" key="1">
    <source>
        <dbReference type="ARBA" id="ARBA00000141"/>
    </source>
</evidence>
<dbReference type="OrthoDB" id="9793111at2"/>
<comment type="similarity">
    <text evidence="6 20">In the N-terminal section; belongs to the DHBP synthase family.</text>
</comment>
<dbReference type="GO" id="GO:0003935">
    <property type="term" value="F:GTP cyclohydrolase II activity"/>
    <property type="evidence" value="ECO:0007669"/>
    <property type="project" value="UniProtKB-UniRule"/>
</dbReference>
<keyword evidence="9 20" id="KW-0479">Metal-binding</keyword>
<evidence type="ECO:0000256" key="13">
    <source>
        <dbReference type="ARBA" id="ARBA00022842"/>
    </source>
</evidence>
<keyword evidence="13 20" id="KW-0460">Magnesium</keyword>
<dbReference type="HOGENOM" id="CLU_020273_1_2_10"/>
<dbReference type="NCBIfam" id="NF001591">
    <property type="entry name" value="PRK00393.1"/>
    <property type="match status" value="1"/>
</dbReference>
<comment type="catalytic activity">
    <reaction evidence="1 20">
        <text>D-ribulose 5-phosphate = (2S)-2-hydroxy-3-oxobutyl phosphate + formate + H(+)</text>
        <dbReference type="Rhea" id="RHEA:18457"/>
        <dbReference type="ChEBI" id="CHEBI:15378"/>
        <dbReference type="ChEBI" id="CHEBI:15740"/>
        <dbReference type="ChEBI" id="CHEBI:58121"/>
        <dbReference type="ChEBI" id="CHEBI:58830"/>
        <dbReference type="EC" id="4.1.99.12"/>
    </reaction>
</comment>
<feature type="binding site" evidence="20">
    <location>
        <begin position="144"/>
        <end position="148"/>
    </location>
    <ligand>
        <name>D-ribulose 5-phosphate</name>
        <dbReference type="ChEBI" id="CHEBI:58121"/>
    </ligand>
</feature>
<dbReference type="EMBL" id="CP003557">
    <property type="protein sequence ID" value="AFN75195.1"/>
    <property type="molecule type" value="Genomic_DNA"/>
</dbReference>
<dbReference type="PIRSF" id="PIRSF001259">
    <property type="entry name" value="RibA"/>
    <property type="match status" value="1"/>
</dbReference>
<evidence type="ECO:0000256" key="10">
    <source>
        <dbReference type="ARBA" id="ARBA00022741"/>
    </source>
</evidence>
<dbReference type="RefSeq" id="WP_014856627.1">
    <property type="nucleotide sequence ID" value="NC_018178.1"/>
</dbReference>
<feature type="active site" description="Proton acceptor; for GTP cyclohydrolase activity" evidence="20">
    <location>
        <position position="334"/>
    </location>
</feature>
<keyword evidence="14 20" id="KW-0342">GTP-binding</keyword>
<keyword evidence="15 20" id="KW-0464">Manganese</keyword>
<dbReference type="NCBIfam" id="TIGR00506">
    <property type="entry name" value="ribB"/>
    <property type="match status" value="1"/>
</dbReference>
<dbReference type="GO" id="GO:0005829">
    <property type="term" value="C:cytosol"/>
    <property type="evidence" value="ECO:0007669"/>
    <property type="project" value="TreeGrafter"/>
</dbReference>
<feature type="binding site" evidence="20">
    <location>
        <begin position="31"/>
        <end position="32"/>
    </location>
    <ligand>
        <name>D-ribulose 5-phosphate</name>
        <dbReference type="ChEBI" id="CHEBI:58121"/>
    </ligand>
</feature>
<dbReference type="HAMAP" id="MF_00179">
    <property type="entry name" value="RibA"/>
    <property type="match status" value="1"/>
</dbReference>
<feature type="active site" description="Nucleophile; for GTP cyclohydrolase activity" evidence="20">
    <location>
        <position position="336"/>
    </location>
</feature>
<dbReference type="eggNOG" id="COG0108">
    <property type="taxonomic scope" value="Bacteria"/>
</dbReference>
<dbReference type="InterPro" id="IPR016299">
    <property type="entry name" value="Riboflavin_synth_RibBA"/>
</dbReference>
<protein>
    <recommendedName>
        <fullName evidence="20">Riboflavin biosynthesis protein RibBA</fullName>
    </recommendedName>
    <domain>
        <recommendedName>
            <fullName evidence="20">3,4-dihydroxy-2-butanone 4-phosphate synthase</fullName>
            <shortName evidence="20">DHBP synthase</shortName>
            <ecNumber evidence="20">4.1.99.12</ecNumber>
        </recommendedName>
    </domain>
    <domain>
        <recommendedName>
            <fullName evidence="20">GTP cyclohydrolase-2</fullName>
            <ecNumber evidence="20">3.5.4.25</ecNumber>
        </recommendedName>
        <alternativeName>
            <fullName evidence="20">GTP cyclohydrolase II</fullName>
        </alternativeName>
    </domain>
</protein>
<evidence type="ECO:0000256" key="18">
    <source>
        <dbReference type="ARBA" id="ARBA00043932"/>
    </source>
</evidence>
<evidence type="ECO:0000256" key="6">
    <source>
        <dbReference type="ARBA" id="ARBA00005520"/>
    </source>
</evidence>
<dbReference type="SUPFAM" id="SSF55821">
    <property type="entry name" value="YrdC/RibB"/>
    <property type="match status" value="1"/>
</dbReference>
<comment type="cofactor">
    <cofactor evidence="2">
        <name>Mn(2+)</name>
        <dbReference type="ChEBI" id="CHEBI:29035"/>
    </cofactor>
</comment>
<dbReference type="InterPro" id="IPR017945">
    <property type="entry name" value="DHBP_synth_RibB-like_a/b_dom"/>
</dbReference>
<keyword evidence="10 20" id="KW-0547">Nucleotide-binding</keyword>
<evidence type="ECO:0000256" key="11">
    <source>
        <dbReference type="ARBA" id="ARBA00022801"/>
    </source>
</evidence>
<dbReference type="AlphaFoldDB" id="I6Z7Q6"/>
<feature type="site" description="Essential for DHBP synthase activity" evidence="20">
    <location>
        <position position="168"/>
    </location>
</feature>
<sequence>MSNENKLNTIDQAIERFKKGEMVIVVDDADRENEGDIIMAAEFATPEAVNFITREARGILCVAITPERADQLGLDLMVKYNTSPHQTPFTISIDYRYGTTTGTSAFDRAKTIKAIADKNAGADDFVRPGHVFPLVAKPGGVLKRAGHTEAAVDLANLAGLFPAGVLCEILDSDGTMCRGERLNEFAKKHNLPVISIADLIEFRRKQEKLIKKIVTVDLPSKHGNFKLHLYESTIEPHENAIALVKGDISDGNPVLVRVHSECLTGDVFGSLRCDCGDQLATALEMIEKEGRGVLLYMKQEGRGIGLVNKLLAYSLQEKGKDTVEANEELGFKADLRDYGMGAQILKDLGISKIRLLTNNPKKIIGLKGYDLEIIERVPIEIPANEVNKKYLKTKAEKLGHIIKNL</sequence>
<evidence type="ECO:0000256" key="8">
    <source>
        <dbReference type="ARBA" id="ARBA00022619"/>
    </source>
</evidence>
<comment type="catalytic activity">
    <reaction evidence="19 20">
        <text>GTP + 4 H2O = 2,5-diamino-6-hydroxy-4-(5-phosphoribosylamino)-pyrimidine + formate + 2 phosphate + 3 H(+)</text>
        <dbReference type="Rhea" id="RHEA:23704"/>
        <dbReference type="ChEBI" id="CHEBI:15377"/>
        <dbReference type="ChEBI" id="CHEBI:15378"/>
        <dbReference type="ChEBI" id="CHEBI:15740"/>
        <dbReference type="ChEBI" id="CHEBI:37565"/>
        <dbReference type="ChEBI" id="CHEBI:43474"/>
        <dbReference type="ChEBI" id="CHEBI:58614"/>
        <dbReference type="EC" id="3.5.4.25"/>
    </reaction>
</comment>
<dbReference type="CDD" id="cd00641">
    <property type="entry name" value="GTP_cyclohydro2"/>
    <property type="match status" value="1"/>
</dbReference>
<dbReference type="InterPro" id="IPR036144">
    <property type="entry name" value="RibA-like_sf"/>
</dbReference>
<comment type="function">
    <text evidence="18 20">Catalyzes the conversion of GTP to 2,5-diamino-6-ribosylamino-4(3H)-pyrimidinone 5'-phosphate (DARP), formate and pyrophosphate.</text>
</comment>
<feature type="binding site" evidence="20">
    <location>
        <begin position="300"/>
        <end position="302"/>
    </location>
    <ligand>
        <name>GTP</name>
        <dbReference type="ChEBI" id="CHEBI:37565"/>
    </ligand>
</feature>
<dbReference type="GO" id="GO:0009231">
    <property type="term" value="P:riboflavin biosynthetic process"/>
    <property type="evidence" value="ECO:0007669"/>
    <property type="project" value="UniProtKB-UniRule"/>
</dbReference>
<comment type="pathway">
    <text evidence="5 20">Cofactor biosynthesis; riboflavin biosynthesis; 2-hydroxy-3-oxobutyl phosphate from D-ribulose 5-phosphate: step 1/1.</text>
</comment>
<dbReference type="Gene3D" id="3.40.50.10990">
    <property type="entry name" value="GTP cyclohydrolase II"/>
    <property type="match status" value="1"/>
</dbReference>
<feature type="site" description="Essential for DHBP synthase activity" evidence="20">
    <location>
        <position position="130"/>
    </location>
</feature>
<feature type="region of interest" description="GTP cyclohydrolase II" evidence="20">
    <location>
        <begin position="206"/>
        <end position="405"/>
    </location>
</feature>
<feature type="binding site" evidence="20">
    <location>
        <position position="362"/>
    </location>
    <ligand>
        <name>GTP</name>
        <dbReference type="ChEBI" id="CHEBI:37565"/>
    </ligand>
</feature>
<feature type="binding site" evidence="20">
    <location>
        <position position="36"/>
    </location>
    <ligand>
        <name>D-ribulose 5-phosphate</name>
        <dbReference type="ChEBI" id="CHEBI:58121"/>
    </ligand>
</feature>
<evidence type="ECO:0000256" key="12">
    <source>
        <dbReference type="ARBA" id="ARBA00022833"/>
    </source>
</evidence>
<evidence type="ECO:0000256" key="14">
    <source>
        <dbReference type="ARBA" id="ARBA00023134"/>
    </source>
</evidence>